<evidence type="ECO:0000256" key="6">
    <source>
        <dbReference type="ARBA" id="ARBA00023136"/>
    </source>
</evidence>
<reference evidence="8 9" key="1">
    <citation type="journal article" date="2017" name="Int J Environ Stud">
        <title>Does the Miocene-Pliocene relict legume Oxytropis triphylla form nitrogen-fixing nodules with a combination of bacterial strains?</title>
        <authorList>
            <person name="Safronova V."/>
            <person name="Belimov A."/>
            <person name="Sazanova A."/>
            <person name="Kuznetsova I."/>
            <person name="Popova J."/>
            <person name="Andronov E."/>
            <person name="Verkhozina A."/>
            <person name="Tikhonovich I."/>
        </authorList>
    </citation>
    <scope>NUCLEOTIDE SEQUENCE [LARGE SCALE GENOMIC DNA]</scope>
    <source>
        <strain evidence="8 9">Tri-38</strain>
    </source>
</reference>
<feature type="transmembrane region" description="Helical" evidence="7">
    <location>
        <begin position="512"/>
        <end position="535"/>
    </location>
</feature>
<keyword evidence="9" id="KW-1185">Reference proteome</keyword>
<dbReference type="Gene3D" id="3.90.550.10">
    <property type="entry name" value="Spore Coat Polysaccharide Biosynthesis Protein SpsA, Chain A"/>
    <property type="match status" value="1"/>
</dbReference>
<evidence type="ECO:0000256" key="5">
    <source>
        <dbReference type="ARBA" id="ARBA00022989"/>
    </source>
</evidence>
<comment type="subcellular location">
    <subcellularLocation>
        <location evidence="1">Membrane</location>
        <topology evidence="1">Multi-pass membrane protein</topology>
    </subcellularLocation>
</comment>
<evidence type="ECO:0000256" key="3">
    <source>
        <dbReference type="ARBA" id="ARBA00022679"/>
    </source>
</evidence>
<dbReference type="AlphaFoldDB" id="A0A2N9VSA6"/>
<keyword evidence="2" id="KW-0328">Glycosyltransferase</keyword>
<dbReference type="Proteomes" id="UP000232163">
    <property type="component" value="Unassembled WGS sequence"/>
</dbReference>
<dbReference type="EMBL" id="MZMT01000053">
    <property type="protein sequence ID" value="PIO42374.1"/>
    <property type="molecule type" value="Genomic_DNA"/>
</dbReference>
<comment type="caution">
    <text evidence="8">The sequence shown here is derived from an EMBL/GenBank/DDBJ whole genome shotgun (WGS) entry which is preliminary data.</text>
</comment>
<dbReference type="PANTHER" id="PTHR43867">
    <property type="entry name" value="CELLULOSE SYNTHASE CATALYTIC SUBUNIT A [UDP-FORMING]"/>
    <property type="match status" value="1"/>
</dbReference>
<dbReference type="InterPro" id="IPR050321">
    <property type="entry name" value="Glycosyltr_2/OpgH_subfam"/>
</dbReference>
<protein>
    <recommendedName>
        <fullName evidence="10">Glycosyl transferase</fullName>
    </recommendedName>
</protein>
<evidence type="ECO:0000256" key="7">
    <source>
        <dbReference type="SAM" id="Phobius"/>
    </source>
</evidence>
<organism evidence="8 9">
    <name type="scientific">Phyllobacterium zundukense</name>
    <dbReference type="NCBI Taxonomy" id="1867719"/>
    <lineage>
        <taxon>Bacteria</taxon>
        <taxon>Pseudomonadati</taxon>
        <taxon>Pseudomonadota</taxon>
        <taxon>Alphaproteobacteria</taxon>
        <taxon>Hyphomicrobiales</taxon>
        <taxon>Phyllobacteriaceae</taxon>
        <taxon>Phyllobacterium</taxon>
    </lineage>
</organism>
<dbReference type="InterPro" id="IPR029044">
    <property type="entry name" value="Nucleotide-diphossugar_trans"/>
</dbReference>
<feature type="transmembrane region" description="Helical" evidence="7">
    <location>
        <begin position="547"/>
        <end position="567"/>
    </location>
</feature>
<dbReference type="GO" id="GO:0016020">
    <property type="term" value="C:membrane"/>
    <property type="evidence" value="ECO:0007669"/>
    <property type="project" value="UniProtKB-SubCell"/>
</dbReference>
<sequence>MPKSLIIGAFRQAFVNGTSFIEELYASGKIYQALIARCIAEEVGLVFEDIPADVRVVLPTGSDLVALRDIRHTVVLTPDDTTLIYMVPTMSDIEVIKRNLPESPNIAARLRVTTPSVLAGFLRSSHEKNLVDGAIRMVEMTNSEHSARIVATGKQGAAIGVLIASCLFTLVLNPQLLWLLLHVLFSLFFSACILLRLFARNNIGNVEGRSIQTFSPADLPTYSVMIALYQEADVIPQLVTAMMKLNWPRSKLEVLFLCEADDCATIAALQAEILLPCFRIIPVPCAHPRTKPKALNYGLQLAKGDLVVVYDAEDRPHPDQLLEAWRRFTTSGENLGCVQAPLVIVNAYEGWLARLFAFEYAVHFRGILPWLARNGFVLPLGGSSNHFRRDCLETTVGGWDPFNVTEDAELGTRLARHGLQVDMLSLPTFEDAPVDAGVWLRQRTRWLKGWMQTWLVEMRHPVRLLNQLGIQRFVVYHLLATGMIVSALLYPMMLVFVALSACYLAFADTTATQPVLLIIDLLNILMGYVSFHALGSRALKREKMPGLVLPWIPLYWLMISAAAWRSLWQLHNAPFLWEKTPHRPAKTRVVANQ</sequence>
<evidence type="ECO:0000256" key="2">
    <source>
        <dbReference type="ARBA" id="ARBA00022676"/>
    </source>
</evidence>
<evidence type="ECO:0008006" key="10">
    <source>
        <dbReference type="Google" id="ProtNLM"/>
    </source>
</evidence>
<dbReference type="Pfam" id="PF13641">
    <property type="entry name" value="Glyco_tranf_2_3"/>
    <property type="match status" value="1"/>
</dbReference>
<dbReference type="OrthoDB" id="7431422at2"/>
<dbReference type="RefSeq" id="WP_100000179.1">
    <property type="nucleotide sequence ID" value="NZ_CP017940.1"/>
</dbReference>
<proteinExistence type="predicted"/>
<keyword evidence="5 7" id="KW-1133">Transmembrane helix</keyword>
<feature type="transmembrane region" description="Helical" evidence="7">
    <location>
        <begin position="156"/>
        <end position="172"/>
    </location>
</feature>
<keyword evidence="6 7" id="KW-0472">Membrane</keyword>
<gene>
    <name evidence="8" type="ORF">B5P45_25495</name>
</gene>
<feature type="transmembrane region" description="Helical" evidence="7">
    <location>
        <begin position="178"/>
        <end position="199"/>
    </location>
</feature>
<keyword evidence="4 7" id="KW-0812">Transmembrane</keyword>
<dbReference type="SUPFAM" id="SSF53448">
    <property type="entry name" value="Nucleotide-diphospho-sugar transferases"/>
    <property type="match status" value="1"/>
</dbReference>
<evidence type="ECO:0000256" key="4">
    <source>
        <dbReference type="ARBA" id="ARBA00022692"/>
    </source>
</evidence>
<evidence type="ECO:0000313" key="8">
    <source>
        <dbReference type="EMBL" id="PIO42374.1"/>
    </source>
</evidence>
<dbReference type="PANTHER" id="PTHR43867:SF2">
    <property type="entry name" value="CELLULOSE SYNTHASE CATALYTIC SUBUNIT A [UDP-FORMING]"/>
    <property type="match status" value="1"/>
</dbReference>
<evidence type="ECO:0000256" key="1">
    <source>
        <dbReference type="ARBA" id="ARBA00004141"/>
    </source>
</evidence>
<accession>A0A2N9VSA6</accession>
<keyword evidence="3" id="KW-0808">Transferase</keyword>
<feature type="transmembrane region" description="Helical" evidence="7">
    <location>
        <begin position="473"/>
        <end position="506"/>
    </location>
</feature>
<dbReference type="GO" id="GO:0016757">
    <property type="term" value="F:glycosyltransferase activity"/>
    <property type="evidence" value="ECO:0007669"/>
    <property type="project" value="UniProtKB-KW"/>
</dbReference>
<evidence type="ECO:0000313" key="9">
    <source>
        <dbReference type="Proteomes" id="UP000232163"/>
    </source>
</evidence>
<name>A0A2N9VSA6_9HYPH</name>